<accession>A0A5S6Q8E4</accession>
<evidence type="ECO:0000313" key="1">
    <source>
        <dbReference type="Proteomes" id="UP000046395"/>
    </source>
</evidence>
<protein>
    <submittedName>
        <fullName evidence="2">C2H2-type domain-containing protein</fullName>
    </submittedName>
</protein>
<name>A0A5S6Q8E4_TRIMR</name>
<dbReference type="STRING" id="70415.A0A5S6Q8E4"/>
<sequence>MVRSGQKDLGPIGMVRPKSVTCCHMKLYSGGHPDRPYMVRRIDLGESICRTMISPFQMVSTRSGCCARRRGEVAQADVCGRVASPDPHWAPSPGEGFRCRQIEKSDDCRDCDFNSMCRIACHVVCSDERWETCHAMHLSIERKQQGHLRGSSNLCTEQFCASEISKLTSSCCNAMCRVSFLVYAQRLFGDHYECYPHCLRFVPANSFTVASSSLTLTAKVKTAGKPLLIRVYLPNTTGLIVTMNSSAKKKCRQYSVEYLSYGFNPAPQNPSMPFCLNCMKMFSNESMRPSKMKKHLDIAHPDKKDNSQEYYQNLRNNFERRVTLPRIVTERSKKLDKG</sequence>
<organism evidence="1 2">
    <name type="scientific">Trichuris muris</name>
    <name type="common">Mouse whipworm</name>
    <dbReference type="NCBI Taxonomy" id="70415"/>
    <lineage>
        <taxon>Eukaryota</taxon>
        <taxon>Metazoa</taxon>
        <taxon>Ecdysozoa</taxon>
        <taxon>Nematoda</taxon>
        <taxon>Enoplea</taxon>
        <taxon>Dorylaimia</taxon>
        <taxon>Trichinellida</taxon>
        <taxon>Trichuridae</taxon>
        <taxon>Trichuris</taxon>
    </lineage>
</organism>
<dbReference type="Proteomes" id="UP000046395">
    <property type="component" value="Unassembled WGS sequence"/>
</dbReference>
<dbReference type="AlphaFoldDB" id="A0A5S6Q8E4"/>
<evidence type="ECO:0000313" key="2">
    <source>
        <dbReference type="WBParaSite" id="TMUE_1000003395.1"/>
    </source>
</evidence>
<dbReference type="WBParaSite" id="TMUE_1000003395.1">
    <property type="protein sequence ID" value="TMUE_1000003395.1"/>
    <property type="gene ID" value="WBGene00285315"/>
</dbReference>
<reference evidence="2" key="1">
    <citation type="submission" date="2019-12" db="UniProtKB">
        <authorList>
            <consortium name="WormBaseParasite"/>
        </authorList>
    </citation>
    <scope>IDENTIFICATION</scope>
</reference>
<keyword evidence="1" id="KW-1185">Reference proteome</keyword>
<proteinExistence type="predicted"/>